<organism evidence="2 3">
    <name type="scientific">Promicromonospora sukumoe</name>
    <dbReference type="NCBI Taxonomy" id="88382"/>
    <lineage>
        <taxon>Bacteria</taxon>
        <taxon>Bacillati</taxon>
        <taxon>Actinomycetota</taxon>
        <taxon>Actinomycetes</taxon>
        <taxon>Micrococcales</taxon>
        <taxon>Promicromonosporaceae</taxon>
        <taxon>Promicromonospora</taxon>
    </lineage>
</organism>
<evidence type="ECO:0000256" key="1">
    <source>
        <dbReference type="SAM" id="SignalP"/>
    </source>
</evidence>
<protein>
    <recommendedName>
        <fullName evidence="4">Concanavalin A-like lectin/glucanase superfamily protein</fullName>
    </recommendedName>
</protein>
<proteinExistence type="predicted"/>
<name>A0A7W3JCX6_9MICO</name>
<dbReference type="Pfam" id="PF13385">
    <property type="entry name" value="Laminin_G_3"/>
    <property type="match status" value="1"/>
</dbReference>
<dbReference type="Proteomes" id="UP000540568">
    <property type="component" value="Unassembled WGS sequence"/>
</dbReference>
<dbReference type="SUPFAM" id="SSF49899">
    <property type="entry name" value="Concanavalin A-like lectins/glucanases"/>
    <property type="match status" value="1"/>
</dbReference>
<dbReference type="AlphaFoldDB" id="A0A7W3JCX6"/>
<keyword evidence="1" id="KW-0732">Signal</keyword>
<feature type="signal peptide" evidence="1">
    <location>
        <begin position="1"/>
        <end position="18"/>
    </location>
</feature>
<evidence type="ECO:0000313" key="2">
    <source>
        <dbReference type="EMBL" id="MBA8810484.1"/>
    </source>
</evidence>
<sequence>MVAALSLSGTLLVPGAVAAEYPAAATAEAAQSGVPTITPVAGYPALYEQGVSTGGPDVPGAFALDGGDDVAYYRYKFTPGPRGEIVPGELLEFAPRHAGSTWLAVSAVDARGIATSAPTYEFNVRLPVTAGRWLFDEGEGGTAVSEVTGDTLALSSLDLWGPGSNAELFPDDDFGLVLDEPADSAVSSGLVVDPTGLFTVSAVVNPDDAGPGRVVSQGSDFELAVVTSPECPTATATCWAFTVATGDGGGSTTTYADAEPLPGVWNAVTAIRNPYADEVRMYFCESYVDTPRQVAQSTVDPLDAGSGAPLLVGGSDWSGSVDNVRVLAGAPADTKMVQWCFGATT</sequence>
<dbReference type="EMBL" id="JACGWV010000002">
    <property type="protein sequence ID" value="MBA8810484.1"/>
    <property type="molecule type" value="Genomic_DNA"/>
</dbReference>
<gene>
    <name evidence="2" type="ORF">FHX71_004460</name>
</gene>
<dbReference type="InterPro" id="IPR013320">
    <property type="entry name" value="ConA-like_dom_sf"/>
</dbReference>
<keyword evidence="3" id="KW-1185">Reference proteome</keyword>
<evidence type="ECO:0008006" key="4">
    <source>
        <dbReference type="Google" id="ProtNLM"/>
    </source>
</evidence>
<accession>A0A7W3JCX6</accession>
<dbReference type="Gene3D" id="2.60.120.200">
    <property type="match status" value="1"/>
</dbReference>
<feature type="chain" id="PRO_5031545889" description="Concanavalin A-like lectin/glucanase superfamily protein" evidence="1">
    <location>
        <begin position="19"/>
        <end position="345"/>
    </location>
</feature>
<comment type="caution">
    <text evidence="2">The sequence shown here is derived from an EMBL/GenBank/DDBJ whole genome shotgun (WGS) entry which is preliminary data.</text>
</comment>
<dbReference type="RefSeq" id="WP_182619573.1">
    <property type="nucleotide sequence ID" value="NZ_BAAATF010000015.1"/>
</dbReference>
<evidence type="ECO:0000313" key="3">
    <source>
        <dbReference type="Proteomes" id="UP000540568"/>
    </source>
</evidence>
<reference evidence="2 3" key="1">
    <citation type="submission" date="2020-07" db="EMBL/GenBank/DDBJ databases">
        <title>Sequencing the genomes of 1000 actinobacteria strains.</title>
        <authorList>
            <person name="Klenk H.-P."/>
        </authorList>
    </citation>
    <scope>NUCLEOTIDE SEQUENCE [LARGE SCALE GENOMIC DNA]</scope>
    <source>
        <strain evidence="2 3">DSM 44121</strain>
    </source>
</reference>